<dbReference type="PANTHER" id="PTHR38479">
    <property type="entry name" value="LMO0824 PROTEIN"/>
    <property type="match status" value="1"/>
</dbReference>
<dbReference type="EMBL" id="JAVYII010000001">
    <property type="protein sequence ID" value="MDT9591835.1"/>
    <property type="molecule type" value="Genomic_DNA"/>
</dbReference>
<dbReference type="Proteomes" id="UP001268542">
    <property type="component" value="Unassembled WGS sequence"/>
</dbReference>
<dbReference type="RefSeq" id="WP_315730873.1">
    <property type="nucleotide sequence ID" value="NZ_JAVYII010000001.1"/>
</dbReference>
<proteinExistence type="predicted"/>
<accession>A0ABU3PRI3</accession>
<name>A0ABU3PRI3_9ACTN</name>
<organism evidence="1 2">
    <name type="scientific">Nocardioides imazamoxiresistens</name>
    <dbReference type="NCBI Taxonomy" id="3231893"/>
    <lineage>
        <taxon>Bacteria</taxon>
        <taxon>Bacillati</taxon>
        <taxon>Actinomycetota</taxon>
        <taxon>Actinomycetes</taxon>
        <taxon>Propionibacteriales</taxon>
        <taxon>Nocardioidaceae</taxon>
        <taxon>Nocardioides</taxon>
    </lineage>
</organism>
<evidence type="ECO:0000313" key="1">
    <source>
        <dbReference type="EMBL" id="MDT9591835.1"/>
    </source>
</evidence>
<reference evidence="1 2" key="1">
    <citation type="submission" date="2023-08" db="EMBL/GenBank/DDBJ databases">
        <title>Nocardioides seae sp. nov., a bacterium isolated from a soil.</title>
        <authorList>
            <person name="Wang X."/>
        </authorList>
    </citation>
    <scope>NUCLEOTIDE SEQUENCE [LARGE SCALE GENOMIC DNA]</scope>
    <source>
        <strain evidence="1 2">YZH12</strain>
    </source>
</reference>
<dbReference type="InterPro" id="IPR009351">
    <property type="entry name" value="AlkZ-like"/>
</dbReference>
<protein>
    <submittedName>
        <fullName evidence="1">Winged helix DNA-binding domain-containing protein</fullName>
    </submittedName>
</protein>
<keyword evidence="2" id="KW-1185">Reference proteome</keyword>
<dbReference type="Pfam" id="PF06224">
    <property type="entry name" value="AlkZ-like"/>
    <property type="match status" value="1"/>
</dbReference>
<sequence>MTTTVPDSERRARIAVRHGIAPAHRLPDACAAVEAMTVLHATEPATVHLSLQARVDGLDVAGVDRELYETRALVKQLAMRRTLFVFPRDLLPAAWGAPTARVLATERKRFAMELERHGIATDGPAWIAAARDSALDALRASPAGLTGQELRAAVPLLTAPEVAEAGTAWVSSQLLTHLGVRVDVVRGVNTQHWRLSRPRWTLLADWLGAVPDALGEAEAYAVLVDRWLRTFGPGTEADVVWWLGATKGAVRRALADAGAVAVALESGAPAWVAADDPILSGARTETEPWAALLPVLDPTTMGWKERDFYLGAHREQIFDRNGNGGTTAWWDGRVVGCWTQDDDGTVAVRPLVDLPAEARAALTVEAARLTTWLAGTRVGTVYPSPAMRAEEGDLPYPVVRA</sequence>
<evidence type="ECO:0000313" key="2">
    <source>
        <dbReference type="Proteomes" id="UP001268542"/>
    </source>
</evidence>
<comment type="caution">
    <text evidence="1">The sequence shown here is derived from an EMBL/GenBank/DDBJ whole genome shotgun (WGS) entry which is preliminary data.</text>
</comment>
<keyword evidence="1" id="KW-0238">DNA-binding</keyword>
<dbReference type="GO" id="GO:0003677">
    <property type="term" value="F:DNA binding"/>
    <property type="evidence" value="ECO:0007669"/>
    <property type="project" value="UniProtKB-KW"/>
</dbReference>
<gene>
    <name evidence="1" type="ORF">RDV89_02055</name>
</gene>
<dbReference type="PANTHER" id="PTHR38479:SF2">
    <property type="entry name" value="WINGED HELIX DNA-BINDING DOMAIN-CONTAINING PROTEIN"/>
    <property type="match status" value="1"/>
</dbReference>